<reference evidence="9 10" key="1">
    <citation type="submission" date="2020-02" db="EMBL/GenBank/DDBJ databases">
        <title>Aliifodinibius halophilus 2W32, complete genome.</title>
        <authorList>
            <person name="Li Y."/>
            <person name="Wu S."/>
        </authorList>
    </citation>
    <scope>NUCLEOTIDE SEQUENCE [LARGE SCALE GENOMIC DNA]</scope>
    <source>
        <strain evidence="9 10">2W32</strain>
    </source>
</reference>
<evidence type="ECO:0000256" key="6">
    <source>
        <dbReference type="ARBA" id="ARBA00049157"/>
    </source>
</evidence>
<sequence length="280" mass="30571">MDFRTKLKKAVRSNNSTVCVGLDPNLQLLPAELTKIKDPAKRVDHFLKQVIDATRQHCAAYKPNLGFFEALGADGWDTFESVLDYIPDDKIIIADAKRGDISSTAEHYAKAFFETHDVDAVTLNPLMGFETLEPFLGNPAKSIYVLTLTSNPGAQDILLQQLDSGETLSTFIAKRLQKQQQDHPTAIGMVVGATKAKELEPVISHFTESPLLIPGVGKQGGSVSELSESLKEHTAVPLVNSSRSIIYAGNDSPDWKQAVAQSALDLKERLAPITARYVKG</sequence>
<protein>
    <recommendedName>
        <fullName evidence="7">Orotidine-5'-phosphate decarboxylase</fullName>
        <ecNumber evidence="7">4.1.1.23</ecNumber>
    </recommendedName>
</protein>
<dbReference type="InterPro" id="IPR011995">
    <property type="entry name" value="OMPdecase_type-2"/>
</dbReference>
<dbReference type="GO" id="GO:0006207">
    <property type="term" value="P:'de novo' pyrimidine nucleobase biosynthetic process"/>
    <property type="evidence" value="ECO:0007669"/>
    <property type="project" value="InterPro"/>
</dbReference>
<keyword evidence="10" id="KW-1185">Reference proteome</keyword>
<organism evidence="9 10">
    <name type="scientific">Fodinibius halophilus</name>
    <dbReference type="NCBI Taxonomy" id="1736908"/>
    <lineage>
        <taxon>Bacteria</taxon>
        <taxon>Pseudomonadati</taxon>
        <taxon>Balneolota</taxon>
        <taxon>Balneolia</taxon>
        <taxon>Balneolales</taxon>
        <taxon>Balneolaceae</taxon>
        <taxon>Fodinibius</taxon>
    </lineage>
</organism>
<dbReference type="Gene3D" id="3.20.20.70">
    <property type="entry name" value="Aldolase class I"/>
    <property type="match status" value="1"/>
</dbReference>
<dbReference type="Proteomes" id="UP000479132">
    <property type="component" value="Unassembled WGS sequence"/>
</dbReference>
<accession>A0A6M1T684</accession>
<comment type="caution">
    <text evidence="9">The sequence shown here is derived from an EMBL/GenBank/DDBJ whole genome shotgun (WGS) entry which is preliminary data.</text>
</comment>
<dbReference type="InterPro" id="IPR013785">
    <property type="entry name" value="Aldolase_TIM"/>
</dbReference>
<dbReference type="PANTHER" id="PTHR43375:SF1">
    <property type="entry name" value="OROTIDINE 5'-PHOSPHATE DECARBOXYLASE"/>
    <property type="match status" value="1"/>
</dbReference>
<keyword evidence="4" id="KW-0665">Pyrimidine biosynthesis</keyword>
<evidence type="ECO:0000259" key="8">
    <source>
        <dbReference type="SMART" id="SM00934"/>
    </source>
</evidence>
<dbReference type="SMART" id="SM00934">
    <property type="entry name" value="OMPdecase"/>
    <property type="match status" value="1"/>
</dbReference>
<dbReference type="SUPFAM" id="SSF51366">
    <property type="entry name" value="Ribulose-phoshate binding barrel"/>
    <property type="match status" value="1"/>
</dbReference>
<dbReference type="GO" id="GO:0044205">
    <property type="term" value="P:'de novo' UMP biosynthetic process"/>
    <property type="evidence" value="ECO:0007669"/>
    <property type="project" value="UniProtKB-UniPathway"/>
</dbReference>
<evidence type="ECO:0000256" key="4">
    <source>
        <dbReference type="ARBA" id="ARBA00022975"/>
    </source>
</evidence>
<comment type="pathway">
    <text evidence="1">Pyrimidine metabolism; UMP biosynthesis via de novo pathway; UMP from orotate: step 2/2.</text>
</comment>
<name>A0A6M1T684_9BACT</name>
<comment type="catalytic activity">
    <reaction evidence="6">
        <text>orotidine 5'-phosphate + H(+) = UMP + CO2</text>
        <dbReference type="Rhea" id="RHEA:11596"/>
        <dbReference type="ChEBI" id="CHEBI:15378"/>
        <dbReference type="ChEBI" id="CHEBI:16526"/>
        <dbReference type="ChEBI" id="CHEBI:57538"/>
        <dbReference type="ChEBI" id="CHEBI:57865"/>
        <dbReference type="EC" id="4.1.1.23"/>
    </reaction>
</comment>
<evidence type="ECO:0000256" key="3">
    <source>
        <dbReference type="ARBA" id="ARBA00022793"/>
    </source>
</evidence>
<feature type="domain" description="Orotidine 5'-phosphate decarboxylase" evidence="8">
    <location>
        <begin position="17"/>
        <end position="258"/>
    </location>
</feature>
<dbReference type="EMBL" id="JAALLS010000022">
    <property type="protein sequence ID" value="NGP89607.1"/>
    <property type="molecule type" value="Genomic_DNA"/>
</dbReference>
<keyword evidence="5 9" id="KW-0456">Lyase</keyword>
<dbReference type="InterPro" id="IPR001754">
    <property type="entry name" value="OMPdeCOase_dom"/>
</dbReference>
<keyword evidence="3" id="KW-0210">Decarboxylase</keyword>
<dbReference type="CDD" id="cd04725">
    <property type="entry name" value="OMP_decarboxylase_like"/>
    <property type="match status" value="1"/>
</dbReference>
<dbReference type="RefSeq" id="WP_165270534.1">
    <property type="nucleotide sequence ID" value="NZ_JAALLS010000022.1"/>
</dbReference>
<evidence type="ECO:0000256" key="2">
    <source>
        <dbReference type="ARBA" id="ARBA00008847"/>
    </source>
</evidence>
<dbReference type="UniPathway" id="UPA00070">
    <property type="reaction ID" value="UER00120"/>
</dbReference>
<evidence type="ECO:0000313" key="9">
    <source>
        <dbReference type="EMBL" id="NGP89607.1"/>
    </source>
</evidence>
<dbReference type="AlphaFoldDB" id="A0A6M1T684"/>
<dbReference type="Pfam" id="PF00215">
    <property type="entry name" value="OMPdecase"/>
    <property type="match status" value="1"/>
</dbReference>
<dbReference type="InterPro" id="IPR011060">
    <property type="entry name" value="RibuloseP-bd_barrel"/>
</dbReference>
<dbReference type="NCBIfam" id="TIGR02127">
    <property type="entry name" value="pyrF_sub2"/>
    <property type="match status" value="1"/>
</dbReference>
<evidence type="ECO:0000256" key="1">
    <source>
        <dbReference type="ARBA" id="ARBA00004861"/>
    </source>
</evidence>
<evidence type="ECO:0000256" key="5">
    <source>
        <dbReference type="ARBA" id="ARBA00023239"/>
    </source>
</evidence>
<dbReference type="EC" id="4.1.1.23" evidence="7"/>
<dbReference type="GO" id="GO:0004590">
    <property type="term" value="F:orotidine-5'-phosphate decarboxylase activity"/>
    <property type="evidence" value="ECO:0007669"/>
    <property type="project" value="UniProtKB-UniRule"/>
</dbReference>
<proteinExistence type="inferred from homology"/>
<comment type="similarity">
    <text evidence="2">Belongs to the OMP decarboxylase family. Type 2 subfamily.</text>
</comment>
<evidence type="ECO:0000256" key="7">
    <source>
        <dbReference type="NCBIfam" id="TIGR02127"/>
    </source>
</evidence>
<dbReference type="PANTHER" id="PTHR43375">
    <property type="entry name" value="OROTIDINE 5'-PHOSPHATE DECARBOXYLASE"/>
    <property type="match status" value="1"/>
</dbReference>
<gene>
    <name evidence="9" type="primary">pyrF</name>
    <name evidence="9" type="ORF">G3569_14710</name>
</gene>
<evidence type="ECO:0000313" key="10">
    <source>
        <dbReference type="Proteomes" id="UP000479132"/>
    </source>
</evidence>